<dbReference type="InterPro" id="IPR050765">
    <property type="entry name" value="Riboflavin_Biosynth_HTPR"/>
</dbReference>
<dbReference type="Pfam" id="PF01872">
    <property type="entry name" value="RibD_C"/>
    <property type="match status" value="1"/>
</dbReference>
<dbReference type="InterPro" id="IPR024072">
    <property type="entry name" value="DHFR-like_dom_sf"/>
</dbReference>
<dbReference type="PANTHER" id="PTHR38011:SF11">
    <property type="entry name" value="2,5-DIAMINO-6-RIBOSYLAMINO-4(3H)-PYRIMIDINONE 5'-PHOSPHATE REDUCTASE"/>
    <property type="match status" value="1"/>
</dbReference>
<name>A0A0L8MVQ5_STRVG</name>
<dbReference type="SUPFAM" id="SSF53597">
    <property type="entry name" value="Dihydrofolate reductase-like"/>
    <property type="match status" value="1"/>
</dbReference>
<proteinExistence type="predicted"/>
<dbReference type="PATRIC" id="fig|1961.12.peg.3267"/>
<dbReference type="Proteomes" id="UP000037084">
    <property type="component" value="Unassembled WGS sequence"/>
</dbReference>
<dbReference type="OrthoDB" id="7949219at2"/>
<protein>
    <submittedName>
        <fullName evidence="2">Deaminase</fullName>
    </submittedName>
</protein>
<evidence type="ECO:0000313" key="2">
    <source>
        <dbReference type="EMBL" id="KOG54489.1"/>
    </source>
</evidence>
<dbReference type="PANTHER" id="PTHR38011">
    <property type="entry name" value="DIHYDROFOLATE REDUCTASE FAMILY PROTEIN (AFU_ORTHOLOGUE AFUA_8G06820)"/>
    <property type="match status" value="1"/>
</dbReference>
<dbReference type="GO" id="GO:0008703">
    <property type="term" value="F:5-amino-6-(5-phosphoribosylamino)uracil reductase activity"/>
    <property type="evidence" value="ECO:0007669"/>
    <property type="project" value="InterPro"/>
</dbReference>
<dbReference type="Gene3D" id="3.40.430.10">
    <property type="entry name" value="Dihydrofolate Reductase, subunit A"/>
    <property type="match status" value="1"/>
</dbReference>
<evidence type="ECO:0000259" key="1">
    <source>
        <dbReference type="Pfam" id="PF01872"/>
    </source>
</evidence>
<evidence type="ECO:0000313" key="3">
    <source>
        <dbReference type="Proteomes" id="UP000037084"/>
    </source>
</evidence>
<dbReference type="RefSeq" id="WP_053171062.1">
    <property type="nucleotide sequence ID" value="NZ_LGUV01000144.1"/>
</dbReference>
<dbReference type="GO" id="GO:0009231">
    <property type="term" value="P:riboflavin biosynthetic process"/>
    <property type="evidence" value="ECO:0007669"/>
    <property type="project" value="InterPro"/>
</dbReference>
<reference evidence="3" key="1">
    <citation type="submission" date="2015-07" db="EMBL/GenBank/DDBJ databases">
        <authorList>
            <consortium name="Consortium for Microbial Forensics and Genomics (microFORGE)"/>
            <person name="Knight B.M."/>
            <person name="Roberts D.P."/>
            <person name="Lin D."/>
            <person name="Hari K."/>
            <person name="Fletcher J."/>
            <person name="Melcher U."/>
            <person name="Blagden T."/>
            <person name="Winegar R.A."/>
        </authorList>
    </citation>
    <scope>NUCLEOTIDE SEQUENCE [LARGE SCALE GENOMIC DNA]</scope>
    <source>
        <strain evidence="3">NRRL B-1447</strain>
    </source>
</reference>
<sequence length="187" mass="20647">MRKLIYGMNLSLDGYIAAPGDDIGWSVPSDELFQYWSDRLAATDLSLYGGKLWRTMSSYWPTGDQRPDATPAEIEYARRWRNMSKVVFSSTVDKVDWNTRLVTGDAVAEITRLKAEDGGPMDIGGATLAAAAMRAGLIDEYVLATAPVLVGGGTPFFTALDSWVNLNLLETRTLPCGVILTRYETRR</sequence>
<gene>
    <name evidence="2" type="ORF">ADK75_14120</name>
</gene>
<dbReference type="AlphaFoldDB" id="A0A0L8MVQ5"/>
<feature type="domain" description="Bacterial bifunctional deaminase-reductase C-terminal" evidence="1">
    <location>
        <begin position="2"/>
        <end position="180"/>
    </location>
</feature>
<dbReference type="InterPro" id="IPR002734">
    <property type="entry name" value="RibDG_C"/>
</dbReference>
<organism evidence="2 3">
    <name type="scientific">Streptomyces virginiae</name>
    <name type="common">Streptomyces cinnamonensis</name>
    <dbReference type="NCBI Taxonomy" id="1961"/>
    <lineage>
        <taxon>Bacteria</taxon>
        <taxon>Bacillati</taxon>
        <taxon>Actinomycetota</taxon>
        <taxon>Actinomycetes</taxon>
        <taxon>Kitasatosporales</taxon>
        <taxon>Streptomycetaceae</taxon>
        <taxon>Streptomyces</taxon>
    </lineage>
</organism>
<accession>A0A0L8MVQ5</accession>
<comment type="caution">
    <text evidence="2">The sequence shown here is derived from an EMBL/GenBank/DDBJ whole genome shotgun (WGS) entry which is preliminary data.</text>
</comment>
<dbReference type="EMBL" id="LGUV01000144">
    <property type="protein sequence ID" value="KOG54489.1"/>
    <property type="molecule type" value="Genomic_DNA"/>
</dbReference>